<dbReference type="InterPro" id="IPR027417">
    <property type="entry name" value="P-loop_NTPase"/>
</dbReference>
<dbReference type="EMBL" id="CAJMWS010000020">
    <property type="protein sequence ID" value="CAE6339251.1"/>
    <property type="molecule type" value="Genomic_DNA"/>
</dbReference>
<name>A0A8H2W5M8_9AGAM</name>
<evidence type="ECO:0000313" key="1">
    <source>
        <dbReference type="EMBL" id="CAE6339251.1"/>
    </source>
</evidence>
<dbReference type="AlphaFoldDB" id="A0A8H2W5M8"/>
<reference evidence="1" key="1">
    <citation type="submission" date="2021-01" db="EMBL/GenBank/DDBJ databases">
        <authorList>
            <person name="Kaushik A."/>
        </authorList>
    </citation>
    <scope>NUCLEOTIDE SEQUENCE</scope>
    <source>
        <strain evidence="1">AG1-1C</strain>
    </source>
</reference>
<dbReference type="Proteomes" id="UP000663846">
    <property type="component" value="Unassembled WGS sequence"/>
</dbReference>
<sequence>EQSVGKSYCLNHFADTSFAGLAMRTTEGVWLSCTPTDEYLLVSLDFEGVQSIKRSAQEDTLLVLFNAAMSNMVLFRNNFAISRNIAGLFKNFQSSAMVLDPQSSPELFNSDLAIIIKDVINSDSKEIDREFSQKFRAIVQEEKEKNFMTRLHPFIQCFNGFNIHSRTNHLLTVVVEYFCTH</sequence>
<gene>
    <name evidence="1" type="ORF">RDB_LOCUS2857</name>
</gene>
<proteinExistence type="predicted"/>
<dbReference type="SUPFAM" id="SSF52540">
    <property type="entry name" value="P-loop containing nucleoside triphosphate hydrolases"/>
    <property type="match status" value="1"/>
</dbReference>
<protein>
    <recommendedName>
        <fullName evidence="3">GB1/RHD3-type G domain-containing protein</fullName>
    </recommendedName>
</protein>
<feature type="non-terminal residue" evidence="1">
    <location>
        <position position="1"/>
    </location>
</feature>
<evidence type="ECO:0008006" key="3">
    <source>
        <dbReference type="Google" id="ProtNLM"/>
    </source>
</evidence>
<comment type="caution">
    <text evidence="1">The sequence shown here is derived from an EMBL/GenBank/DDBJ whole genome shotgun (WGS) entry which is preliminary data.</text>
</comment>
<evidence type="ECO:0000313" key="2">
    <source>
        <dbReference type="Proteomes" id="UP000663846"/>
    </source>
</evidence>
<organism evidence="1 2">
    <name type="scientific">Rhizoctonia solani</name>
    <dbReference type="NCBI Taxonomy" id="456999"/>
    <lineage>
        <taxon>Eukaryota</taxon>
        <taxon>Fungi</taxon>
        <taxon>Dikarya</taxon>
        <taxon>Basidiomycota</taxon>
        <taxon>Agaricomycotina</taxon>
        <taxon>Agaricomycetes</taxon>
        <taxon>Cantharellales</taxon>
        <taxon>Ceratobasidiaceae</taxon>
        <taxon>Rhizoctonia</taxon>
    </lineage>
</organism>
<accession>A0A8H2W5M8</accession>
<dbReference type="Gene3D" id="3.40.50.300">
    <property type="entry name" value="P-loop containing nucleotide triphosphate hydrolases"/>
    <property type="match status" value="1"/>
</dbReference>